<gene>
    <name evidence="1" type="ORF">EV182_004606</name>
</gene>
<sequence length="161" mass="17491">MVLSSSATSAKIKEGNNSGGGRGRDRNRPHSRRGAGQHSSATTSTSDSKRSLSMGRVSGNGTLIPDVLGHQDTHFRHRQSREFARPSLTEEREGSNDDRDRAGDWDPATRLKVTTPESSSPSSPPRRVSVTSMAHSIDGLAFHSRIEVASWRGAASFEHDR</sequence>
<comment type="caution">
    <text evidence="1">The sequence shown here is derived from an EMBL/GenBank/DDBJ whole genome shotgun (WGS) entry which is preliminary data.</text>
</comment>
<protein>
    <submittedName>
        <fullName evidence="1">Uncharacterized protein</fullName>
    </submittedName>
</protein>
<name>A0ACC1HBD4_9FUNG</name>
<accession>A0ACC1HBD4</accession>
<proteinExistence type="predicted"/>
<evidence type="ECO:0000313" key="1">
    <source>
        <dbReference type="EMBL" id="KAJ1673762.1"/>
    </source>
</evidence>
<reference evidence="1" key="1">
    <citation type="submission" date="2022-06" db="EMBL/GenBank/DDBJ databases">
        <title>Phylogenomic reconstructions and comparative analyses of Kickxellomycotina fungi.</title>
        <authorList>
            <person name="Reynolds N.K."/>
            <person name="Stajich J.E."/>
            <person name="Barry K."/>
            <person name="Grigoriev I.V."/>
            <person name="Crous P."/>
            <person name="Smith M.E."/>
        </authorList>
    </citation>
    <scope>NUCLEOTIDE SEQUENCE</scope>
    <source>
        <strain evidence="1">RSA 2271</strain>
    </source>
</reference>
<keyword evidence="2" id="KW-1185">Reference proteome</keyword>
<dbReference type="EMBL" id="JAMZIH010006594">
    <property type="protein sequence ID" value="KAJ1673762.1"/>
    <property type="molecule type" value="Genomic_DNA"/>
</dbReference>
<evidence type="ECO:0000313" key="2">
    <source>
        <dbReference type="Proteomes" id="UP001145114"/>
    </source>
</evidence>
<feature type="non-terminal residue" evidence="1">
    <location>
        <position position="161"/>
    </location>
</feature>
<organism evidence="1 2">
    <name type="scientific">Spiromyces aspiralis</name>
    <dbReference type="NCBI Taxonomy" id="68401"/>
    <lineage>
        <taxon>Eukaryota</taxon>
        <taxon>Fungi</taxon>
        <taxon>Fungi incertae sedis</taxon>
        <taxon>Zoopagomycota</taxon>
        <taxon>Kickxellomycotina</taxon>
        <taxon>Kickxellomycetes</taxon>
        <taxon>Kickxellales</taxon>
        <taxon>Kickxellaceae</taxon>
        <taxon>Spiromyces</taxon>
    </lineage>
</organism>
<dbReference type="Proteomes" id="UP001145114">
    <property type="component" value="Unassembled WGS sequence"/>
</dbReference>